<reference evidence="2 3" key="3">
    <citation type="journal article" date="2015" name="Genome Announc.">
        <title>Draft Genome Sequence of the Archiascomycetous Yeast Saitoella complicata.</title>
        <authorList>
            <person name="Yamauchi K."/>
            <person name="Kondo S."/>
            <person name="Hamamoto M."/>
            <person name="Takahashi Y."/>
            <person name="Ogura Y."/>
            <person name="Hayashi T."/>
            <person name="Nishida H."/>
        </authorList>
    </citation>
    <scope>NUCLEOTIDE SEQUENCE [LARGE SCALE GENOMIC DNA]</scope>
    <source>
        <strain evidence="2 3">NRRL Y-17804</strain>
    </source>
</reference>
<accession>A0A0E9NFV4</accession>
<protein>
    <submittedName>
        <fullName evidence="2">Uncharacterized protein</fullName>
    </submittedName>
</protein>
<organism evidence="2 3">
    <name type="scientific">Saitoella complicata (strain BCRC 22490 / CBS 7301 / JCM 7358 / NBRC 10748 / NRRL Y-17804)</name>
    <dbReference type="NCBI Taxonomy" id="698492"/>
    <lineage>
        <taxon>Eukaryota</taxon>
        <taxon>Fungi</taxon>
        <taxon>Dikarya</taxon>
        <taxon>Ascomycota</taxon>
        <taxon>Taphrinomycotina</taxon>
        <taxon>Taphrinomycotina incertae sedis</taxon>
        <taxon>Saitoella</taxon>
    </lineage>
</organism>
<dbReference type="Proteomes" id="UP000033140">
    <property type="component" value="Unassembled WGS sequence"/>
</dbReference>
<evidence type="ECO:0000256" key="1">
    <source>
        <dbReference type="SAM" id="MobiDB-lite"/>
    </source>
</evidence>
<evidence type="ECO:0000313" key="3">
    <source>
        <dbReference type="Proteomes" id="UP000033140"/>
    </source>
</evidence>
<evidence type="ECO:0000313" key="2">
    <source>
        <dbReference type="EMBL" id="GAO48693.1"/>
    </source>
</evidence>
<reference evidence="2 3" key="1">
    <citation type="journal article" date="2011" name="J. Gen. Appl. Microbiol.">
        <title>Draft genome sequencing of the enigmatic yeast Saitoella complicata.</title>
        <authorList>
            <person name="Nishida H."/>
            <person name="Hamamoto M."/>
            <person name="Sugiyama J."/>
        </authorList>
    </citation>
    <scope>NUCLEOTIDE SEQUENCE [LARGE SCALE GENOMIC DNA]</scope>
    <source>
        <strain evidence="2 3">NRRL Y-17804</strain>
    </source>
</reference>
<sequence length="286" mass="32104">MPLPSSGHGGTTMRTVIPAPTSVEKTVYLMSWRASPTMKPTMAEMIRIDWVSVSARRWPWKSYNPPLEWLKKEEENGIRCSPVPACLRWMPLILWCTTFRLHGLACQIAKLELNRGGRVISARTTKAKEKQCNQSSNSRGSRGLLIVVALFTPINHPVTSPPDRGTETPTSPHNHFRRGHKERKALHLCSYPSRFVNRYFSLTSSIKVGGLYASFHPARSPVHLSLSDGSTSFLERRRQEAAIIGLCLLFSLKLSLSSSVERNLILLSRKTTSKYRILLGSLLSPL</sequence>
<proteinExistence type="predicted"/>
<dbReference type="EMBL" id="BACD03000016">
    <property type="protein sequence ID" value="GAO48693.1"/>
    <property type="molecule type" value="Genomic_DNA"/>
</dbReference>
<dbReference type="AlphaFoldDB" id="A0A0E9NFV4"/>
<keyword evidence="3" id="KW-1185">Reference proteome</keyword>
<gene>
    <name evidence="2" type="ORF">G7K_2863-t1</name>
</gene>
<reference evidence="2 3" key="2">
    <citation type="journal article" date="2014" name="J. Gen. Appl. Microbiol.">
        <title>The early diverging ascomycetous budding yeast Saitoella complicata has three histone deacetylases belonging to the Clr6, Hos2, and Rpd3 lineages.</title>
        <authorList>
            <person name="Nishida H."/>
            <person name="Matsumoto T."/>
            <person name="Kondo S."/>
            <person name="Hamamoto M."/>
            <person name="Yoshikawa H."/>
        </authorList>
    </citation>
    <scope>NUCLEOTIDE SEQUENCE [LARGE SCALE GENOMIC DNA]</scope>
    <source>
        <strain evidence="2 3">NRRL Y-17804</strain>
    </source>
</reference>
<feature type="region of interest" description="Disordered" evidence="1">
    <location>
        <begin position="157"/>
        <end position="179"/>
    </location>
</feature>
<name>A0A0E9NFV4_SAICN</name>
<comment type="caution">
    <text evidence="2">The sequence shown here is derived from an EMBL/GenBank/DDBJ whole genome shotgun (WGS) entry which is preliminary data.</text>
</comment>